<proteinExistence type="predicted"/>
<reference evidence="2" key="1">
    <citation type="submission" date="2014-11" db="EMBL/GenBank/DDBJ databases">
        <authorList>
            <person name="Amaro Gonzalez C."/>
        </authorList>
    </citation>
    <scope>NUCLEOTIDE SEQUENCE</scope>
</reference>
<evidence type="ECO:0000256" key="1">
    <source>
        <dbReference type="SAM" id="Phobius"/>
    </source>
</evidence>
<dbReference type="AlphaFoldDB" id="A0A0E9SHB1"/>
<accession>A0A0E9SHB1</accession>
<protein>
    <submittedName>
        <fullName evidence="2">Uncharacterized protein</fullName>
    </submittedName>
</protein>
<keyword evidence="1" id="KW-0472">Membrane</keyword>
<organism evidence="2">
    <name type="scientific">Anguilla anguilla</name>
    <name type="common">European freshwater eel</name>
    <name type="synonym">Muraena anguilla</name>
    <dbReference type="NCBI Taxonomy" id="7936"/>
    <lineage>
        <taxon>Eukaryota</taxon>
        <taxon>Metazoa</taxon>
        <taxon>Chordata</taxon>
        <taxon>Craniata</taxon>
        <taxon>Vertebrata</taxon>
        <taxon>Euteleostomi</taxon>
        <taxon>Actinopterygii</taxon>
        <taxon>Neopterygii</taxon>
        <taxon>Teleostei</taxon>
        <taxon>Anguilliformes</taxon>
        <taxon>Anguillidae</taxon>
        <taxon>Anguilla</taxon>
    </lineage>
</organism>
<reference evidence="2" key="2">
    <citation type="journal article" date="2015" name="Fish Shellfish Immunol.">
        <title>Early steps in the European eel (Anguilla anguilla)-Vibrio vulnificus interaction in the gills: Role of the RtxA13 toxin.</title>
        <authorList>
            <person name="Callol A."/>
            <person name="Pajuelo D."/>
            <person name="Ebbesson L."/>
            <person name="Teles M."/>
            <person name="MacKenzie S."/>
            <person name="Amaro C."/>
        </authorList>
    </citation>
    <scope>NUCLEOTIDE SEQUENCE</scope>
</reference>
<sequence>MFQTSVVLLKYFALMITATNLGMTAVIQYYHQ</sequence>
<dbReference type="EMBL" id="GBXM01068512">
    <property type="protein sequence ID" value="JAH40065.1"/>
    <property type="molecule type" value="Transcribed_RNA"/>
</dbReference>
<feature type="transmembrane region" description="Helical" evidence="1">
    <location>
        <begin position="12"/>
        <end position="31"/>
    </location>
</feature>
<keyword evidence="1" id="KW-0812">Transmembrane</keyword>
<evidence type="ECO:0000313" key="2">
    <source>
        <dbReference type="EMBL" id="JAH40065.1"/>
    </source>
</evidence>
<name>A0A0E9SHB1_ANGAN</name>
<keyword evidence="1" id="KW-1133">Transmembrane helix</keyword>